<dbReference type="Proteomes" id="UP000775213">
    <property type="component" value="Unassembled WGS sequence"/>
</dbReference>
<evidence type="ECO:0000256" key="1">
    <source>
        <dbReference type="SAM" id="Phobius"/>
    </source>
</evidence>
<gene>
    <name evidence="2" type="ORF">IEQ34_014260</name>
</gene>
<sequence>MEAASFFIKSVNSCLSYLCAPFLTFAVFVPRFTGIGLNKAFLKNGQLGDRNREARLSNCQRLLC</sequence>
<dbReference type="AlphaFoldDB" id="A0AAV7GL57"/>
<keyword evidence="1" id="KW-0812">Transmembrane</keyword>
<feature type="transmembrane region" description="Helical" evidence="1">
    <location>
        <begin position="6"/>
        <end position="29"/>
    </location>
</feature>
<evidence type="ECO:0000313" key="3">
    <source>
        <dbReference type="Proteomes" id="UP000775213"/>
    </source>
</evidence>
<protein>
    <submittedName>
        <fullName evidence="2">Uncharacterized protein</fullName>
    </submittedName>
</protein>
<dbReference type="EMBL" id="JAGFBR010000013">
    <property type="protein sequence ID" value="KAH0456353.1"/>
    <property type="molecule type" value="Genomic_DNA"/>
</dbReference>
<organism evidence="2 3">
    <name type="scientific">Dendrobium chrysotoxum</name>
    <name type="common">Orchid</name>
    <dbReference type="NCBI Taxonomy" id="161865"/>
    <lineage>
        <taxon>Eukaryota</taxon>
        <taxon>Viridiplantae</taxon>
        <taxon>Streptophyta</taxon>
        <taxon>Embryophyta</taxon>
        <taxon>Tracheophyta</taxon>
        <taxon>Spermatophyta</taxon>
        <taxon>Magnoliopsida</taxon>
        <taxon>Liliopsida</taxon>
        <taxon>Asparagales</taxon>
        <taxon>Orchidaceae</taxon>
        <taxon>Epidendroideae</taxon>
        <taxon>Malaxideae</taxon>
        <taxon>Dendrobiinae</taxon>
        <taxon>Dendrobium</taxon>
    </lineage>
</organism>
<name>A0AAV7GL57_DENCH</name>
<keyword evidence="1" id="KW-0472">Membrane</keyword>
<comment type="caution">
    <text evidence="2">The sequence shown here is derived from an EMBL/GenBank/DDBJ whole genome shotgun (WGS) entry which is preliminary data.</text>
</comment>
<keyword evidence="1" id="KW-1133">Transmembrane helix</keyword>
<proteinExistence type="predicted"/>
<evidence type="ECO:0000313" key="2">
    <source>
        <dbReference type="EMBL" id="KAH0456353.1"/>
    </source>
</evidence>
<keyword evidence="3" id="KW-1185">Reference proteome</keyword>
<accession>A0AAV7GL57</accession>
<reference evidence="2 3" key="1">
    <citation type="journal article" date="2021" name="Hortic Res">
        <title>Chromosome-scale assembly of the Dendrobium chrysotoxum genome enhances the understanding of orchid evolution.</title>
        <authorList>
            <person name="Zhang Y."/>
            <person name="Zhang G.Q."/>
            <person name="Zhang D."/>
            <person name="Liu X.D."/>
            <person name="Xu X.Y."/>
            <person name="Sun W.H."/>
            <person name="Yu X."/>
            <person name="Zhu X."/>
            <person name="Wang Z.W."/>
            <person name="Zhao X."/>
            <person name="Zhong W.Y."/>
            <person name="Chen H."/>
            <person name="Yin W.L."/>
            <person name="Huang T."/>
            <person name="Niu S.C."/>
            <person name="Liu Z.J."/>
        </authorList>
    </citation>
    <scope>NUCLEOTIDE SEQUENCE [LARGE SCALE GENOMIC DNA]</scope>
    <source>
        <strain evidence="2">Lindl</strain>
    </source>
</reference>